<name>A0A7C5V1I5_9FIRM</name>
<dbReference type="Pfam" id="PF03796">
    <property type="entry name" value="DnaB_C"/>
    <property type="match status" value="1"/>
</dbReference>
<dbReference type="GO" id="GO:0003677">
    <property type="term" value="F:DNA binding"/>
    <property type="evidence" value="ECO:0007669"/>
    <property type="project" value="UniProtKB-KW"/>
</dbReference>
<evidence type="ECO:0000256" key="5">
    <source>
        <dbReference type="ARBA" id="ARBA00022801"/>
    </source>
</evidence>
<dbReference type="Gene3D" id="1.10.860.10">
    <property type="entry name" value="DNAb Helicase, Chain A"/>
    <property type="match status" value="1"/>
</dbReference>
<dbReference type="Pfam" id="PF00772">
    <property type="entry name" value="DnaB"/>
    <property type="match status" value="1"/>
</dbReference>
<evidence type="ECO:0000256" key="2">
    <source>
        <dbReference type="ARBA" id="ARBA00022515"/>
    </source>
</evidence>
<proteinExistence type="inferred from homology"/>
<dbReference type="PANTHER" id="PTHR30153">
    <property type="entry name" value="REPLICATIVE DNA HELICASE DNAB"/>
    <property type="match status" value="1"/>
</dbReference>
<dbReference type="Gene3D" id="3.40.50.300">
    <property type="entry name" value="P-loop containing nucleotide triphosphate hydrolases"/>
    <property type="match status" value="1"/>
</dbReference>
<keyword evidence="8" id="KW-0238">DNA-binding</keyword>
<comment type="caution">
    <text evidence="13">The sequence shown here is derived from an EMBL/GenBank/DDBJ whole genome shotgun (WGS) entry which is preliminary data.</text>
</comment>
<accession>A0A7C5V1I5</accession>
<dbReference type="InterPro" id="IPR007693">
    <property type="entry name" value="DNA_helicase_DnaB-like_N"/>
</dbReference>
<dbReference type="InterPro" id="IPR027417">
    <property type="entry name" value="P-loop_NTPase"/>
</dbReference>
<reference evidence="13" key="1">
    <citation type="journal article" date="2020" name="mSystems">
        <title>Genome- and Community-Level Interaction Insights into Carbon Utilization and Element Cycling Functions of Hydrothermarchaeota in Hydrothermal Sediment.</title>
        <authorList>
            <person name="Zhou Z."/>
            <person name="Liu Y."/>
            <person name="Xu W."/>
            <person name="Pan J."/>
            <person name="Luo Z.H."/>
            <person name="Li M."/>
        </authorList>
    </citation>
    <scope>NUCLEOTIDE SEQUENCE [LARGE SCALE GENOMIC DNA]</scope>
    <source>
        <strain evidence="13">SpSt-102</strain>
    </source>
</reference>
<evidence type="ECO:0000256" key="8">
    <source>
        <dbReference type="ARBA" id="ARBA00023125"/>
    </source>
</evidence>
<comment type="catalytic activity">
    <reaction evidence="11">
        <text>ATP + H2O = ADP + phosphate + H(+)</text>
        <dbReference type="Rhea" id="RHEA:13065"/>
        <dbReference type="ChEBI" id="CHEBI:15377"/>
        <dbReference type="ChEBI" id="CHEBI:15378"/>
        <dbReference type="ChEBI" id="CHEBI:30616"/>
        <dbReference type="ChEBI" id="CHEBI:43474"/>
        <dbReference type="ChEBI" id="CHEBI:456216"/>
        <dbReference type="EC" id="5.6.2.3"/>
    </reaction>
</comment>
<keyword evidence="7" id="KW-0067">ATP-binding</keyword>
<dbReference type="SUPFAM" id="SSF48024">
    <property type="entry name" value="N-terminal domain of DnaB helicase"/>
    <property type="match status" value="1"/>
</dbReference>
<feature type="domain" description="SF4 helicase" evidence="12">
    <location>
        <begin position="155"/>
        <end position="431"/>
    </location>
</feature>
<evidence type="ECO:0000256" key="7">
    <source>
        <dbReference type="ARBA" id="ARBA00022840"/>
    </source>
</evidence>
<dbReference type="GO" id="GO:0006269">
    <property type="term" value="P:DNA replication, synthesis of primer"/>
    <property type="evidence" value="ECO:0007669"/>
    <property type="project" value="UniProtKB-KW"/>
</dbReference>
<evidence type="ECO:0000256" key="1">
    <source>
        <dbReference type="ARBA" id="ARBA00008428"/>
    </source>
</evidence>
<evidence type="ECO:0000256" key="4">
    <source>
        <dbReference type="ARBA" id="ARBA00022741"/>
    </source>
</evidence>
<evidence type="ECO:0000256" key="11">
    <source>
        <dbReference type="ARBA" id="ARBA00048954"/>
    </source>
</evidence>
<keyword evidence="3" id="KW-0235">DNA replication</keyword>
<dbReference type="InterPro" id="IPR003593">
    <property type="entry name" value="AAA+_ATPase"/>
</dbReference>
<evidence type="ECO:0000256" key="9">
    <source>
        <dbReference type="ARBA" id="ARBA00023235"/>
    </source>
</evidence>
<dbReference type="GO" id="GO:0005829">
    <property type="term" value="C:cytosol"/>
    <property type="evidence" value="ECO:0007669"/>
    <property type="project" value="TreeGrafter"/>
</dbReference>
<evidence type="ECO:0000256" key="3">
    <source>
        <dbReference type="ARBA" id="ARBA00022705"/>
    </source>
</evidence>
<keyword evidence="6 13" id="KW-0347">Helicase</keyword>
<dbReference type="InterPro" id="IPR016136">
    <property type="entry name" value="DNA_helicase_N/primase_C"/>
</dbReference>
<keyword evidence="2" id="KW-0639">Primosome</keyword>
<dbReference type="InterPro" id="IPR036185">
    <property type="entry name" value="DNA_heli_DnaB-like_N_sf"/>
</dbReference>
<dbReference type="EC" id="5.6.2.3" evidence="10"/>
<dbReference type="InterPro" id="IPR007694">
    <property type="entry name" value="DNA_helicase_DnaB-like_C"/>
</dbReference>
<dbReference type="PANTHER" id="PTHR30153:SF2">
    <property type="entry name" value="REPLICATIVE DNA HELICASE"/>
    <property type="match status" value="1"/>
</dbReference>
<gene>
    <name evidence="13" type="ORF">ENL71_05625</name>
</gene>
<comment type="similarity">
    <text evidence="1">Belongs to the helicase family. DnaB subfamily.</text>
</comment>
<dbReference type="GO" id="GO:0043139">
    <property type="term" value="F:5'-3' DNA helicase activity"/>
    <property type="evidence" value="ECO:0007669"/>
    <property type="project" value="UniProtKB-EC"/>
</dbReference>
<keyword evidence="9" id="KW-0413">Isomerase</keyword>
<evidence type="ECO:0000256" key="6">
    <source>
        <dbReference type="ARBA" id="ARBA00022806"/>
    </source>
</evidence>
<keyword evidence="5" id="KW-0378">Hydrolase</keyword>
<keyword evidence="4" id="KW-0547">Nucleotide-binding</keyword>
<dbReference type="EMBL" id="DRUZ01000071">
    <property type="protein sequence ID" value="HHS01986.1"/>
    <property type="molecule type" value="Genomic_DNA"/>
</dbReference>
<dbReference type="AlphaFoldDB" id="A0A7C5V1I5"/>
<dbReference type="CDD" id="cd00984">
    <property type="entry name" value="DnaB_C"/>
    <property type="match status" value="1"/>
</dbReference>
<dbReference type="GO" id="GO:1990077">
    <property type="term" value="C:primosome complex"/>
    <property type="evidence" value="ECO:0007669"/>
    <property type="project" value="UniProtKB-KW"/>
</dbReference>
<dbReference type="GO" id="GO:0016787">
    <property type="term" value="F:hydrolase activity"/>
    <property type="evidence" value="ECO:0007669"/>
    <property type="project" value="UniProtKB-KW"/>
</dbReference>
<dbReference type="PROSITE" id="PS51199">
    <property type="entry name" value="SF4_HELICASE"/>
    <property type="match status" value="1"/>
</dbReference>
<sequence>MILNFTVEDYVLGCLLNNPEYRDKLLVIPEDAWTVPEYREIFRVMRDMYFKKPNFQVVDILPMFPPTVQDTIGFLSFETIVTVFFNEYFEEFMNRYKRRKAREICEKFIMNDGDVDSLIAELDTVRNYQAYNVTSLDMDKLLVAYYDHIEKLYMSGGRIAGVPTGYPKLDELINGLQKGTMTVLAARPSMGKTTLAVNIATNAIRDGYSVLYIDTEMPPFAIMNKIMARGGVATYEDLSKGRLTDEQWKKFVAGFNWLKGKKFFLRSHNLTPRITVYDVLSEIRKIKAQHKIDLDLVIVDYLQNLEVDSHYRSRYEEVSAISRTLSNIARTENVAMLAVAQLSRSVENREDKRPILADLRDSGQIEQDAHVIMFLYRDSHYWSKEEREKRKNDPEANMAELIVAKNRDNQLDTIMLYWEPEKQVFVEAKEQ</sequence>
<organism evidence="13">
    <name type="scientific">Caldicellulosiruptor owensensis</name>
    <dbReference type="NCBI Taxonomy" id="55205"/>
    <lineage>
        <taxon>Bacteria</taxon>
        <taxon>Bacillati</taxon>
        <taxon>Bacillota</taxon>
        <taxon>Bacillota incertae sedis</taxon>
        <taxon>Caldicellulosiruptorales</taxon>
        <taxon>Caldicellulosiruptoraceae</taxon>
        <taxon>Caldicellulosiruptor</taxon>
    </lineage>
</organism>
<evidence type="ECO:0000256" key="10">
    <source>
        <dbReference type="ARBA" id="ARBA00044969"/>
    </source>
</evidence>
<dbReference type="GO" id="GO:0005524">
    <property type="term" value="F:ATP binding"/>
    <property type="evidence" value="ECO:0007669"/>
    <property type="project" value="UniProtKB-KW"/>
</dbReference>
<dbReference type="SUPFAM" id="SSF52540">
    <property type="entry name" value="P-loop containing nucleoside triphosphate hydrolases"/>
    <property type="match status" value="1"/>
</dbReference>
<protein>
    <recommendedName>
        <fullName evidence="10">DNA 5'-3' helicase</fullName>
        <ecNumber evidence="10">5.6.2.3</ecNumber>
    </recommendedName>
</protein>
<evidence type="ECO:0000313" key="13">
    <source>
        <dbReference type="EMBL" id="HHS01986.1"/>
    </source>
</evidence>
<evidence type="ECO:0000259" key="12">
    <source>
        <dbReference type="PROSITE" id="PS51199"/>
    </source>
</evidence>
<dbReference type="SMART" id="SM00382">
    <property type="entry name" value="AAA"/>
    <property type="match status" value="1"/>
</dbReference>